<dbReference type="RefSeq" id="WP_073420319.1">
    <property type="nucleotide sequence ID" value="NZ_FQVX01000002.1"/>
</dbReference>
<keyword evidence="2" id="KW-1185">Reference proteome</keyword>
<dbReference type="EMBL" id="FQVX01000002">
    <property type="protein sequence ID" value="SHG37496.1"/>
    <property type="molecule type" value="Genomic_DNA"/>
</dbReference>
<reference evidence="1 2" key="1">
    <citation type="submission" date="2016-11" db="EMBL/GenBank/DDBJ databases">
        <authorList>
            <person name="Jaros S."/>
            <person name="Januszkiewicz K."/>
            <person name="Wedrychowicz H."/>
        </authorList>
    </citation>
    <scope>NUCLEOTIDE SEQUENCE [LARGE SCALE GENOMIC DNA]</scope>
    <source>
        <strain evidence="1 2">DSM 45408</strain>
    </source>
</reference>
<dbReference type="OrthoDB" id="9812053at2"/>
<dbReference type="Proteomes" id="UP000184471">
    <property type="component" value="Unassembled WGS sequence"/>
</dbReference>
<name>A0A1M5JA84_9ACTN</name>
<gene>
    <name evidence="1" type="ORF">SAMN05444351_2410</name>
</gene>
<evidence type="ECO:0000313" key="1">
    <source>
        <dbReference type="EMBL" id="SHG37496.1"/>
    </source>
</evidence>
<organism evidence="1 2">
    <name type="scientific">Geodermatophilus nigrescens</name>
    <dbReference type="NCBI Taxonomy" id="1070870"/>
    <lineage>
        <taxon>Bacteria</taxon>
        <taxon>Bacillati</taxon>
        <taxon>Actinomycetota</taxon>
        <taxon>Actinomycetes</taxon>
        <taxon>Geodermatophilales</taxon>
        <taxon>Geodermatophilaceae</taxon>
        <taxon>Geodermatophilus</taxon>
    </lineage>
</organism>
<dbReference type="InterPro" id="IPR027396">
    <property type="entry name" value="DsrEFH-like"/>
</dbReference>
<dbReference type="SUPFAM" id="SSF75169">
    <property type="entry name" value="DsrEFH-like"/>
    <property type="match status" value="1"/>
</dbReference>
<proteinExistence type="predicted"/>
<sequence length="120" mass="12465">MAKAVVSLTTGLEDPEKVTVAMLMAVGAAETGRETVVFAAKEAVRLALEGTAVGTACAGCPPLPSLMDRFLAAGGRWFVCPVCFEAKQLDAGRLVKGAELAGTVPLWTWIGDEGATTFSY</sequence>
<dbReference type="AlphaFoldDB" id="A0A1M5JA84"/>
<dbReference type="Gene3D" id="3.40.1260.10">
    <property type="entry name" value="DsrEFH-like"/>
    <property type="match status" value="1"/>
</dbReference>
<accession>A0A1M5JA84</accession>
<evidence type="ECO:0000313" key="2">
    <source>
        <dbReference type="Proteomes" id="UP000184471"/>
    </source>
</evidence>
<protein>
    <submittedName>
        <fullName evidence="1">Predicted peroxiredoxin</fullName>
    </submittedName>
</protein>
<dbReference type="STRING" id="1070870.SAMN05444351_2410"/>